<comment type="caution">
    <text evidence="1">The sequence shown here is derived from an EMBL/GenBank/DDBJ whole genome shotgun (WGS) entry which is preliminary data.</text>
</comment>
<dbReference type="AlphaFoldDB" id="A0A5B7GUC9"/>
<gene>
    <name evidence="1" type="ORF">E2C01_055087</name>
</gene>
<evidence type="ECO:0000313" key="1">
    <source>
        <dbReference type="EMBL" id="MPC61025.1"/>
    </source>
</evidence>
<evidence type="ECO:0000313" key="2">
    <source>
        <dbReference type="Proteomes" id="UP000324222"/>
    </source>
</evidence>
<dbReference type="Proteomes" id="UP000324222">
    <property type="component" value="Unassembled WGS sequence"/>
</dbReference>
<reference evidence="1 2" key="1">
    <citation type="submission" date="2019-05" db="EMBL/GenBank/DDBJ databases">
        <title>Another draft genome of Portunus trituberculatus and its Hox gene families provides insights of decapod evolution.</title>
        <authorList>
            <person name="Jeong J.-H."/>
            <person name="Song I."/>
            <person name="Kim S."/>
            <person name="Choi T."/>
            <person name="Kim D."/>
            <person name="Ryu S."/>
            <person name="Kim W."/>
        </authorList>
    </citation>
    <scope>NUCLEOTIDE SEQUENCE [LARGE SCALE GENOMIC DNA]</scope>
    <source>
        <tissue evidence="1">Muscle</tissue>
    </source>
</reference>
<accession>A0A5B7GUC9</accession>
<organism evidence="1 2">
    <name type="scientific">Portunus trituberculatus</name>
    <name type="common">Swimming crab</name>
    <name type="synonym">Neptunus trituberculatus</name>
    <dbReference type="NCBI Taxonomy" id="210409"/>
    <lineage>
        <taxon>Eukaryota</taxon>
        <taxon>Metazoa</taxon>
        <taxon>Ecdysozoa</taxon>
        <taxon>Arthropoda</taxon>
        <taxon>Crustacea</taxon>
        <taxon>Multicrustacea</taxon>
        <taxon>Malacostraca</taxon>
        <taxon>Eumalacostraca</taxon>
        <taxon>Eucarida</taxon>
        <taxon>Decapoda</taxon>
        <taxon>Pleocyemata</taxon>
        <taxon>Brachyura</taxon>
        <taxon>Eubrachyura</taxon>
        <taxon>Portunoidea</taxon>
        <taxon>Portunidae</taxon>
        <taxon>Portuninae</taxon>
        <taxon>Portunus</taxon>
    </lineage>
</organism>
<dbReference type="EMBL" id="VSRR010018150">
    <property type="protein sequence ID" value="MPC61025.1"/>
    <property type="molecule type" value="Genomic_DNA"/>
</dbReference>
<protein>
    <submittedName>
        <fullName evidence="1">Uncharacterized protein</fullName>
    </submittedName>
</protein>
<name>A0A5B7GUC9_PORTR</name>
<proteinExistence type="predicted"/>
<sequence length="61" mass="7250">MYASMPDTITSVMCSTYRDESDTIIISRKISIILYLLRFPKLSEAKHQRHLKRHPEEELEK</sequence>
<keyword evidence="2" id="KW-1185">Reference proteome</keyword>